<proteinExistence type="predicted"/>
<dbReference type="EMBL" id="CAJQZP010001441">
    <property type="protein sequence ID" value="CAG5046493.1"/>
    <property type="molecule type" value="Genomic_DNA"/>
</dbReference>
<sequence>MAENEEKQILRGLDECESDSDYGDNCSEHIDHNSVSKLSELEDNSEESSRFDTARSFAEIVSQYDELIHGEPLPPPSRSRGSSRGYWYGRNQFKWSKTPPYSSRTRRQNIVTQLPSLPGKARRNKSTSPLQA</sequence>
<feature type="compositionally biased region" description="Polar residues" evidence="1">
    <location>
        <begin position="93"/>
        <end position="115"/>
    </location>
</feature>
<evidence type="ECO:0000313" key="2">
    <source>
        <dbReference type="EMBL" id="CAG5046493.1"/>
    </source>
</evidence>
<reference evidence="2" key="1">
    <citation type="submission" date="2021-04" db="EMBL/GenBank/DDBJ databases">
        <authorList>
            <person name="Tunstrom K."/>
        </authorList>
    </citation>
    <scope>NUCLEOTIDE SEQUENCE</scope>
</reference>
<protein>
    <submittedName>
        <fullName evidence="2">(apollo) hypothetical protein</fullName>
    </submittedName>
</protein>
<accession>A0A8S3Y281</accession>
<feature type="region of interest" description="Disordered" evidence="1">
    <location>
        <begin position="92"/>
        <end position="132"/>
    </location>
</feature>
<comment type="caution">
    <text evidence="2">The sequence shown here is derived from an EMBL/GenBank/DDBJ whole genome shotgun (WGS) entry which is preliminary data.</text>
</comment>
<evidence type="ECO:0000313" key="3">
    <source>
        <dbReference type="Proteomes" id="UP000691718"/>
    </source>
</evidence>
<keyword evidence="3" id="KW-1185">Reference proteome</keyword>
<organism evidence="2 3">
    <name type="scientific">Parnassius apollo</name>
    <name type="common">Apollo butterfly</name>
    <name type="synonym">Papilio apollo</name>
    <dbReference type="NCBI Taxonomy" id="110799"/>
    <lineage>
        <taxon>Eukaryota</taxon>
        <taxon>Metazoa</taxon>
        <taxon>Ecdysozoa</taxon>
        <taxon>Arthropoda</taxon>
        <taxon>Hexapoda</taxon>
        <taxon>Insecta</taxon>
        <taxon>Pterygota</taxon>
        <taxon>Neoptera</taxon>
        <taxon>Endopterygota</taxon>
        <taxon>Lepidoptera</taxon>
        <taxon>Glossata</taxon>
        <taxon>Ditrysia</taxon>
        <taxon>Papilionoidea</taxon>
        <taxon>Papilionidae</taxon>
        <taxon>Parnassiinae</taxon>
        <taxon>Parnassini</taxon>
        <taxon>Parnassius</taxon>
        <taxon>Parnassius</taxon>
    </lineage>
</organism>
<feature type="region of interest" description="Disordered" evidence="1">
    <location>
        <begin position="1"/>
        <end position="28"/>
    </location>
</feature>
<evidence type="ECO:0000256" key="1">
    <source>
        <dbReference type="SAM" id="MobiDB-lite"/>
    </source>
</evidence>
<feature type="compositionally biased region" description="Basic and acidic residues" evidence="1">
    <location>
        <begin position="1"/>
        <end position="14"/>
    </location>
</feature>
<dbReference type="Proteomes" id="UP000691718">
    <property type="component" value="Unassembled WGS sequence"/>
</dbReference>
<dbReference type="AlphaFoldDB" id="A0A8S3Y281"/>
<name>A0A8S3Y281_PARAO</name>
<gene>
    <name evidence="2" type="ORF">PAPOLLO_LOCUS23606</name>
</gene>